<name>A0A385EE04_9CAUD</name>
<reference evidence="1 2" key="2">
    <citation type="submission" date="2018-09" db="EMBL/GenBank/DDBJ databases">
        <title>Giant CbK-like Caulobacter bacteriophages have genetically divergent genomes.</title>
        <authorList>
            <person name="Wilson K."/>
            <person name="Ely B."/>
        </authorList>
    </citation>
    <scope>NUCLEOTIDE SEQUENCE [LARGE SCALE GENOMIC DNA]</scope>
</reference>
<keyword evidence="2" id="KW-1185">Reference proteome</keyword>
<dbReference type="Proteomes" id="UP000259421">
    <property type="component" value="Segment"/>
</dbReference>
<organism evidence="1 2">
    <name type="scientific">Caulobacter phage CcrBL9</name>
    <dbReference type="NCBI Taxonomy" id="2283270"/>
    <lineage>
        <taxon>Viruses</taxon>
        <taxon>Duplodnaviria</taxon>
        <taxon>Heunggongvirae</taxon>
        <taxon>Uroviricota</taxon>
        <taxon>Caudoviricetes</taxon>
        <taxon>Jeanschmidtviridae</taxon>
        <taxon>Bertelyvirus</taxon>
        <taxon>Bertelyvirus BL9</taxon>
    </lineage>
</organism>
<evidence type="ECO:0000313" key="1">
    <source>
        <dbReference type="EMBL" id="AXQ69082.1"/>
    </source>
</evidence>
<protein>
    <submittedName>
        <fullName evidence="1">Uncharacterized protein</fullName>
    </submittedName>
</protein>
<evidence type="ECO:0000313" key="2">
    <source>
        <dbReference type="Proteomes" id="UP000259421"/>
    </source>
</evidence>
<gene>
    <name evidence="1" type="ORF">CcrBL9_gp058c</name>
</gene>
<sequence length="83" mass="9583">MIGPTLHRLIGAMKRMDKRQELAPADMLFELERADGNPAAIATVRAYRVLESYEALPAEWETRVRIIMELYERISADLKGMYE</sequence>
<reference evidence="2" key="1">
    <citation type="submission" date="2018-07" db="EMBL/GenBank/DDBJ databases">
        <title>Giant CbK-like Caulobacter bacteriophages have genetically divergent genomes.</title>
        <authorList>
            <person name="Wilson K.M."/>
            <person name="Ely B."/>
        </authorList>
    </citation>
    <scope>NUCLEOTIDE SEQUENCE [LARGE SCALE GENOMIC DNA]</scope>
</reference>
<accession>A0A385EE04</accession>
<proteinExistence type="predicted"/>
<dbReference type="EMBL" id="MH588546">
    <property type="protein sequence ID" value="AXQ69082.1"/>
    <property type="molecule type" value="Genomic_DNA"/>
</dbReference>